<dbReference type="AlphaFoldDB" id="A0A0F9ND28"/>
<gene>
    <name evidence="1" type="ORF">LCGC14_1042380</name>
</gene>
<evidence type="ECO:0000313" key="1">
    <source>
        <dbReference type="EMBL" id="KKN09867.1"/>
    </source>
</evidence>
<accession>A0A0F9ND28</accession>
<dbReference type="EMBL" id="LAZR01004300">
    <property type="protein sequence ID" value="KKN09867.1"/>
    <property type="molecule type" value="Genomic_DNA"/>
</dbReference>
<organism evidence="1">
    <name type="scientific">marine sediment metagenome</name>
    <dbReference type="NCBI Taxonomy" id="412755"/>
    <lineage>
        <taxon>unclassified sequences</taxon>
        <taxon>metagenomes</taxon>
        <taxon>ecological metagenomes</taxon>
    </lineage>
</organism>
<proteinExistence type="predicted"/>
<protein>
    <submittedName>
        <fullName evidence="1">Uncharacterized protein</fullName>
    </submittedName>
</protein>
<comment type="caution">
    <text evidence="1">The sequence shown here is derived from an EMBL/GenBank/DDBJ whole genome shotgun (WGS) entry which is preliminary data.</text>
</comment>
<reference evidence="1" key="1">
    <citation type="journal article" date="2015" name="Nature">
        <title>Complex archaea that bridge the gap between prokaryotes and eukaryotes.</title>
        <authorList>
            <person name="Spang A."/>
            <person name="Saw J.H."/>
            <person name="Jorgensen S.L."/>
            <person name="Zaremba-Niedzwiedzka K."/>
            <person name="Martijn J."/>
            <person name="Lind A.E."/>
            <person name="van Eijk R."/>
            <person name="Schleper C."/>
            <person name="Guy L."/>
            <person name="Ettema T.J."/>
        </authorList>
    </citation>
    <scope>NUCLEOTIDE SEQUENCE</scope>
</reference>
<name>A0A0F9ND28_9ZZZZ</name>
<sequence length="52" mass="6244">MTKRVSLRQSTPEKEELYRQLKSQLALKGQSMDSWFWEKVQEELEAAEKDEK</sequence>